<gene>
    <name evidence="1" type="ORF">ETP43_13895</name>
</gene>
<evidence type="ECO:0008006" key="3">
    <source>
        <dbReference type="Google" id="ProtNLM"/>
    </source>
</evidence>
<evidence type="ECO:0000313" key="1">
    <source>
        <dbReference type="EMBL" id="RXS76179.1"/>
    </source>
</evidence>
<dbReference type="EMBL" id="SDKC01000001">
    <property type="protein sequence ID" value="RXS76179.1"/>
    <property type="molecule type" value="Genomic_DNA"/>
</dbReference>
<reference evidence="1 2" key="1">
    <citation type="submission" date="2019-01" db="EMBL/GenBank/DDBJ databases">
        <title>Blautia sp. nov. KGMB01111 isolated human feces.</title>
        <authorList>
            <person name="Park J.-E."/>
            <person name="Kim J.-S."/>
            <person name="Park S.-H."/>
        </authorList>
    </citation>
    <scope>NUCLEOTIDE SEQUENCE [LARGE SCALE GENOMIC DNA]</scope>
    <source>
        <strain evidence="1 2">KGMB01111</strain>
    </source>
</reference>
<dbReference type="Proteomes" id="UP000290106">
    <property type="component" value="Unassembled WGS sequence"/>
</dbReference>
<name>A0A4Q1RKD2_9FIRM</name>
<proteinExistence type="predicted"/>
<sequence length="125" mass="14622">MDQSTHDVRRTNWLNIIEQCQQRPENMTVKQWLADNGIKEKSYYYWLRKFRKEAYEQMQMPPATSSSEITFAEISVPLSRQEEPIHSFQEQPPVAIIKNGALSIAISNDISEALLDRIFQVIRHA</sequence>
<dbReference type="RefSeq" id="WP_118635358.1">
    <property type="nucleotide sequence ID" value="NZ_JBGKFY010000002.1"/>
</dbReference>
<evidence type="ECO:0000313" key="2">
    <source>
        <dbReference type="Proteomes" id="UP000290106"/>
    </source>
</evidence>
<protein>
    <recommendedName>
        <fullName evidence="3">IS66 family insertion sequence element accessory protein TnpB</fullName>
    </recommendedName>
</protein>
<comment type="caution">
    <text evidence="1">The sequence shown here is derived from an EMBL/GenBank/DDBJ whole genome shotgun (WGS) entry which is preliminary data.</text>
</comment>
<organism evidence="1 2">
    <name type="scientific">Blautia faecicola</name>
    <dbReference type="NCBI Taxonomy" id="2509240"/>
    <lineage>
        <taxon>Bacteria</taxon>
        <taxon>Bacillati</taxon>
        <taxon>Bacillota</taxon>
        <taxon>Clostridia</taxon>
        <taxon>Lachnospirales</taxon>
        <taxon>Lachnospiraceae</taxon>
        <taxon>Blautia</taxon>
    </lineage>
</organism>
<dbReference type="OrthoDB" id="9808061at2"/>
<keyword evidence="2" id="KW-1185">Reference proteome</keyword>
<accession>A0A4Q1RKD2</accession>
<dbReference type="AlphaFoldDB" id="A0A4Q1RKD2"/>